<keyword evidence="4" id="KW-1185">Reference proteome</keyword>
<dbReference type="EMBL" id="JXCE01000702">
    <property type="protein sequence ID" value="KPA36245.1"/>
    <property type="molecule type" value="Genomic_DNA"/>
</dbReference>
<evidence type="ECO:0000256" key="1">
    <source>
        <dbReference type="SAM" id="Coils"/>
    </source>
</evidence>
<feature type="compositionally biased region" description="Basic and acidic residues" evidence="2">
    <location>
        <begin position="240"/>
        <end position="252"/>
    </location>
</feature>
<evidence type="ECO:0000313" key="3">
    <source>
        <dbReference type="EMBL" id="KPA36245.1"/>
    </source>
</evidence>
<proteinExistence type="predicted"/>
<name>A0A0N0DB50_FUSLA</name>
<keyword evidence="1" id="KW-0175">Coiled coil</keyword>
<dbReference type="AlphaFoldDB" id="A0A0N0DB50"/>
<dbReference type="Proteomes" id="UP000037904">
    <property type="component" value="Unassembled WGS sequence"/>
</dbReference>
<comment type="caution">
    <text evidence="3">The sequence shown here is derived from an EMBL/GenBank/DDBJ whole genome shotgun (WGS) entry which is preliminary data.</text>
</comment>
<reference evidence="3 4" key="1">
    <citation type="submission" date="2015-04" db="EMBL/GenBank/DDBJ databases">
        <title>The draft genome sequence of Fusarium langsethiae, a T-2/HT-2 mycotoxin producer.</title>
        <authorList>
            <person name="Lysoe E."/>
            <person name="Divon H.H."/>
            <person name="Terzi V."/>
            <person name="Orru L."/>
            <person name="Lamontanara A."/>
            <person name="Kolseth A.-K."/>
            <person name="Frandsen R.J."/>
            <person name="Nielsen K."/>
            <person name="Thrane U."/>
        </authorList>
    </citation>
    <scope>NUCLEOTIDE SEQUENCE [LARGE SCALE GENOMIC DNA]</scope>
    <source>
        <strain evidence="3 4">Fl201059</strain>
    </source>
</reference>
<organism evidence="3 4">
    <name type="scientific">Fusarium langsethiae</name>
    <dbReference type="NCBI Taxonomy" id="179993"/>
    <lineage>
        <taxon>Eukaryota</taxon>
        <taxon>Fungi</taxon>
        <taxon>Dikarya</taxon>
        <taxon>Ascomycota</taxon>
        <taxon>Pezizomycotina</taxon>
        <taxon>Sordariomycetes</taxon>
        <taxon>Hypocreomycetidae</taxon>
        <taxon>Hypocreales</taxon>
        <taxon>Nectriaceae</taxon>
        <taxon>Fusarium</taxon>
    </lineage>
</organism>
<protein>
    <submittedName>
        <fullName evidence="3">Uncharacterized protein</fullName>
    </submittedName>
</protein>
<feature type="compositionally biased region" description="Polar residues" evidence="2">
    <location>
        <begin position="254"/>
        <end position="281"/>
    </location>
</feature>
<feature type="region of interest" description="Disordered" evidence="2">
    <location>
        <begin position="126"/>
        <end position="198"/>
    </location>
</feature>
<feature type="compositionally biased region" description="Basic and acidic residues" evidence="2">
    <location>
        <begin position="126"/>
        <end position="143"/>
    </location>
</feature>
<evidence type="ECO:0000313" key="4">
    <source>
        <dbReference type="Proteomes" id="UP000037904"/>
    </source>
</evidence>
<dbReference type="OrthoDB" id="5108945at2759"/>
<gene>
    <name evidence="3" type="ORF">FLAG1_11002</name>
</gene>
<feature type="coiled-coil region" evidence="1">
    <location>
        <begin position="55"/>
        <end position="89"/>
    </location>
</feature>
<sequence>MEEEVCNALPAGEAKSIWLDAERKFWEDFRGNEEMKKGKIRKESQHSRSKVQLKLSGLGEQRSQLMEEERRLNNDLAKVKAEFARITDEHGEEAERLKDIEQKYQESCKILMEHRHRMEDRMTRFFREKRGEDPDTHDTREPESEGLVLPHALPELSSASNRPVPHRELINASTTEETNGENHDGLLKGIKHHDHEPTQTLVSVVDVDGTMIGRMEHIESASRKRAQRKRDREDGADETALPRRQLDPRHGCDSVSTRSCRTSLPASTWQEQFRASTVTQN</sequence>
<feature type="region of interest" description="Disordered" evidence="2">
    <location>
        <begin position="216"/>
        <end position="281"/>
    </location>
</feature>
<evidence type="ECO:0000256" key="2">
    <source>
        <dbReference type="SAM" id="MobiDB-lite"/>
    </source>
</evidence>
<accession>A0A0N0DB50</accession>